<protein>
    <submittedName>
        <fullName evidence="1">Uncharacterized protein</fullName>
    </submittedName>
</protein>
<gene>
    <name evidence="1" type="ORF">LEP1GSC161_0772</name>
</gene>
<reference evidence="1 2" key="1">
    <citation type="submission" date="2013-01" db="EMBL/GenBank/DDBJ databases">
        <authorList>
            <person name="Harkins D.M."/>
            <person name="Durkin A.S."/>
            <person name="Brinkac L.M."/>
            <person name="Haft D.H."/>
            <person name="Selengut J.D."/>
            <person name="Sanka R."/>
            <person name="DePew J."/>
            <person name="Purushe J."/>
            <person name="Matthias M.A."/>
            <person name="Vinetz J.M."/>
            <person name="Sutton G.G."/>
            <person name="Nierman W.C."/>
            <person name="Fouts D.E."/>
        </authorList>
    </citation>
    <scope>NUCLEOTIDE SEQUENCE [LARGE SCALE GENOMIC DNA]</scope>
    <source>
        <strain evidence="1 2">CBC1416</strain>
    </source>
</reference>
<name>M6VNY3_9LEPT</name>
<dbReference type="AlphaFoldDB" id="M6VNY3"/>
<dbReference type="Proteomes" id="UP000012149">
    <property type="component" value="Unassembled WGS sequence"/>
</dbReference>
<comment type="caution">
    <text evidence="1">The sequence shown here is derived from an EMBL/GenBank/DDBJ whole genome shotgun (WGS) entry which is preliminary data.</text>
</comment>
<accession>M6VNY3</accession>
<proteinExistence type="predicted"/>
<evidence type="ECO:0000313" key="2">
    <source>
        <dbReference type="Proteomes" id="UP000012149"/>
    </source>
</evidence>
<organism evidence="1 2">
    <name type="scientific">Leptospira santarosai str. CBC1416</name>
    <dbReference type="NCBI Taxonomy" id="1193059"/>
    <lineage>
        <taxon>Bacteria</taxon>
        <taxon>Pseudomonadati</taxon>
        <taxon>Spirochaetota</taxon>
        <taxon>Spirochaetia</taxon>
        <taxon>Leptospirales</taxon>
        <taxon>Leptospiraceae</taxon>
        <taxon>Leptospira</taxon>
    </lineage>
</organism>
<dbReference type="EMBL" id="AKWE02000076">
    <property type="protein sequence ID" value="EMO58475.1"/>
    <property type="molecule type" value="Genomic_DNA"/>
</dbReference>
<evidence type="ECO:0000313" key="1">
    <source>
        <dbReference type="EMBL" id="EMO58475.1"/>
    </source>
</evidence>
<sequence length="61" mass="6836">MHLPCLDVGSLILEVSPPATKSYLGQKIKQCGEIRDKPEEKSRSTDETSGRSRIRLLQIIL</sequence>